<reference evidence="1 2" key="1">
    <citation type="submission" date="2017-06" db="EMBL/GenBank/DDBJ databases">
        <title>Draft genome sequence of Fusobacterium nucleatum subsp. animalis KCOM 1280 (=ChDC F318).</title>
        <authorList>
            <person name="Kook J.-K."/>
            <person name="Park S.-N."/>
            <person name="Lim Y.K."/>
            <person name="Roh H."/>
        </authorList>
    </citation>
    <scope>NUCLEOTIDE SEQUENCE [LARGE SCALE GENOMIC DNA]</scope>
    <source>
        <strain evidence="2">KCOM 1280 ( ChDC F318)</strain>
    </source>
</reference>
<gene>
    <name evidence="1" type="ORF">RN90_04465</name>
</gene>
<sequence length="68" mass="8073">MFRGHKSSQGFVRWLGVRSTSFKDLRKTILILSKESKSGIEFFLNISFQEFFEWTTDMGEILERQTHI</sequence>
<dbReference type="EMBL" id="NJGJ01000001">
    <property type="protein sequence ID" value="PGH26205.1"/>
    <property type="molecule type" value="Genomic_DNA"/>
</dbReference>
<organism evidence="1 2">
    <name type="scientific">Fusobacterium animalis</name>
    <dbReference type="NCBI Taxonomy" id="76859"/>
    <lineage>
        <taxon>Bacteria</taxon>
        <taxon>Fusobacteriati</taxon>
        <taxon>Fusobacteriota</taxon>
        <taxon>Fusobacteriia</taxon>
        <taxon>Fusobacteriales</taxon>
        <taxon>Fusobacteriaceae</taxon>
        <taxon>Fusobacterium</taxon>
    </lineage>
</organism>
<comment type="caution">
    <text evidence="1">The sequence shown here is derived from an EMBL/GenBank/DDBJ whole genome shotgun (WGS) entry which is preliminary data.</text>
</comment>
<dbReference type="AlphaFoldDB" id="A0A2B7YY04"/>
<protein>
    <submittedName>
        <fullName evidence="1">Uncharacterized protein</fullName>
    </submittedName>
</protein>
<evidence type="ECO:0000313" key="1">
    <source>
        <dbReference type="EMBL" id="PGH26205.1"/>
    </source>
</evidence>
<proteinExistence type="predicted"/>
<dbReference type="Proteomes" id="UP000226179">
    <property type="component" value="Unassembled WGS sequence"/>
</dbReference>
<accession>A0A2B7YY04</accession>
<evidence type="ECO:0000313" key="2">
    <source>
        <dbReference type="Proteomes" id="UP000226179"/>
    </source>
</evidence>
<name>A0A2B7YY04_9FUSO</name>